<dbReference type="Pfam" id="PF12840">
    <property type="entry name" value="HTH_20"/>
    <property type="match status" value="1"/>
</dbReference>
<organism evidence="5 6">
    <name type="scientific">Blastopirellula marina</name>
    <dbReference type="NCBI Taxonomy" id="124"/>
    <lineage>
        <taxon>Bacteria</taxon>
        <taxon>Pseudomonadati</taxon>
        <taxon>Planctomycetota</taxon>
        <taxon>Planctomycetia</taxon>
        <taxon>Pirellulales</taxon>
        <taxon>Pirellulaceae</taxon>
        <taxon>Blastopirellula</taxon>
    </lineage>
</organism>
<dbReference type="OrthoDB" id="9800150at2"/>
<dbReference type="NCBIfam" id="NF033788">
    <property type="entry name" value="HTH_metalloreg"/>
    <property type="match status" value="1"/>
</dbReference>
<dbReference type="InterPro" id="IPR011991">
    <property type="entry name" value="ArsR-like_HTH"/>
</dbReference>
<dbReference type="Proteomes" id="UP000237819">
    <property type="component" value="Unassembled WGS sequence"/>
</dbReference>
<dbReference type="PANTHER" id="PTHR43132:SF6">
    <property type="entry name" value="HTH-TYPE TRANSCRIPTIONAL REPRESSOR CZRA"/>
    <property type="match status" value="1"/>
</dbReference>
<dbReference type="InterPro" id="IPR036390">
    <property type="entry name" value="WH_DNA-bd_sf"/>
</dbReference>
<dbReference type="GO" id="GO:0003677">
    <property type="term" value="F:DNA binding"/>
    <property type="evidence" value="ECO:0007669"/>
    <property type="project" value="UniProtKB-KW"/>
</dbReference>
<dbReference type="SUPFAM" id="SSF46785">
    <property type="entry name" value="Winged helix' DNA-binding domain"/>
    <property type="match status" value="1"/>
</dbReference>
<keyword evidence="3" id="KW-0804">Transcription</keyword>
<dbReference type="InterPro" id="IPR001845">
    <property type="entry name" value="HTH_ArsR_DNA-bd_dom"/>
</dbReference>
<dbReference type="SMART" id="SM00418">
    <property type="entry name" value="HTH_ARSR"/>
    <property type="match status" value="1"/>
</dbReference>
<accession>A0A2S8GNM3</accession>
<protein>
    <submittedName>
        <fullName evidence="5">ArsR family transcriptional regulator</fullName>
    </submittedName>
</protein>
<evidence type="ECO:0000256" key="3">
    <source>
        <dbReference type="ARBA" id="ARBA00023163"/>
    </source>
</evidence>
<keyword evidence="1" id="KW-0805">Transcription regulation</keyword>
<reference evidence="5 6" key="1">
    <citation type="submission" date="2018-02" db="EMBL/GenBank/DDBJ databases">
        <title>Comparative genomes isolates from brazilian mangrove.</title>
        <authorList>
            <person name="Araujo J.E."/>
            <person name="Taketani R.G."/>
            <person name="Silva M.C.P."/>
            <person name="Loureco M.V."/>
            <person name="Andreote F.D."/>
        </authorList>
    </citation>
    <scope>NUCLEOTIDE SEQUENCE [LARGE SCALE GENOMIC DNA]</scope>
    <source>
        <strain evidence="5 6">Nap-Phe MGV</strain>
    </source>
</reference>
<dbReference type="InterPro" id="IPR036388">
    <property type="entry name" value="WH-like_DNA-bd_sf"/>
</dbReference>
<evidence type="ECO:0000313" key="5">
    <source>
        <dbReference type="EMBL" id="PQO46012.1"/>
    </source>
</evidence>
<dbReference type="EMBL" id="PUHZ01000012">
    <property type="protein sequence ID" value="PQO46012.1"/>
    <property type="molecule type" value="Genomic_DNA"/>
</dbReference>
<evidence type="ECO:0000259" key="4">
    <source>
        <dbReference type="PROSITE" id="PS50987"/>
    </source>
</evidence>
<dbReference type="CDD" id="cd00090">
    <property type="entry name" value="HTH_ARSR"/>
    <property type="match status" value="1"/>
</dbReference>
<dbReference type="PRINTS" id="PR00778">
    <property type="entry name" value="HTHARSR"/>
</dbReference>
<name>A0A2S8GNM3_9BACT</name>
<dbReference type="AlphaFoldDB" id="A0A2S8GNM3"/>
<keyword evidence="2" id="KW-0238">DNA-binding</keyword>
<evidence type="ECO:0000256" key="2">
    <source>
        <dbReference type="ARBA" id="ARBA00023125"/>
    </source>
</evidence>
<evidence type="ECO:0000256" key="1">
    <source>
        <dbReference type="ARBA" id="ARBA00023015"/>
    </source>
</evidence>
<comment type="caution">
    <text evidence="5">The sequence shown here is derived from an EMBL/GenBank/DDBJ whole genome shotgun (WGS) entry which is preliminary data.</text>
</comment>
<dbReference type="Gene3D" id="1.10.10.10">
    <property type="entry name" value="Winged helix-like DNA-binding domain superfamily/Winged helix DNA-binding domain"/>
    <property type="match status" value="1"/>
</dbReference>
<evidence type="ECO:0000313" key="6">
    <source>
        <dbReference type="Proteomes" id="UP000237819"/>
    </source>
</evidence>
<gene>
    <name evidence="5" type="ORF">C5Y93_12095</name>
</gene>
<sequence length="112" mass="12322">MTAAMSQPSEPSDVPGVDACASYLKALADPHRLQIIRALQQGAMSVSDIALLLELEIANASHHLRVLYHAQIVTTHKEGKFVYYDLNPAFLKSKAASSFDFGCCKFDLRNLE</sequence>
<feature type="domain" description="HTH arsR-type" evidence="4">
    <location>
        <begin position="12"/>
        <end position="106"/>
    </location>
</feature>
<dbReference type="PANTHER" id="PTHR43132">
    <property type="entry name" value="ARSENICAL RESISTANCE OPERON REPRESSOR ARSR-RELATED"/>
    <property type="match status" value="1"/>
</dbReference>
<dbReference type="PROSITE" id="PS50987">
    <property type="entry name" value="HTH_ARSR_2"/>
    <property type="match status" value="1"/>
</dbReference>
<dbReference type="InterPro" id="IPR051011">
    <property type="entry name" value="Metal_resp_trans_reg"/>
</dbReference>
<dbReference type="GO" id="GO:0003700">
    <property type="term" value="F:DNA-binding transcription factor activity"/>
    <property type="evidence" value="ECO:0007669"/>
    <property type="project" value="InterPro"/>
</dbReference>
<proteinExistence type="predicted"/>